<feature type="domain" description="Fe2OG dioxygenase" evidence="14">
    <location>
        <begin position="404"/>
        <end position="511"/>
    </location>
</feature>
<evidence type="ECO:0000259" key="14">
    <source>
        <dbReference type="PROSITE" id="PS51471"/>
    </source>
</evidence>
<dbReference type="InterPro" id="IPR011990">
    <property type="entry name" value="TPR-like_helical_dom_sf"/>
</dbReference>
<keyword evidence="12" id="KW-0325">Glycoprotein</keyword>
<evidence type="ECO:0000256" key="13">
    <source>
        <dbReference type="SAM" id="SignalP"/>
    </source>
</evidence>
<evidence type="ECO:0000256" key="7">
    <source>
        <dbReference type="ARBA" id="ARBA00022824"/>
    </source>
</evidence>
<organism evidence="15 16">
    <name type="scientific">Amphimedon queenslandica</name>
    <name type="common">Sponge</name>
    <dbReference type="NCBI Taxonomy" id="400682"/>
    <lineage>
        <taxon>Eukaryota</taxon>
        <taxon>Metazoa</taxon>
        <taxon>Porifera</taxon>
        <taxon>Demospongiae</taxon>
        <taxon>Heteroscleromorpha</taxon>
        <taxon>Haplosclerida</taxon>
        <taxon>Niphatidae</taxon>
        <taxon>Amphimedon</taxon>
    </lineage>
</organism>
<reference evidence="16" key="1">
    <citation type="journal article" date="2010" name="Nature">
        <title>The Amphimedon queenslandica genome and the evolution of animal complexity.</title>
        <authorList>
            <person name="Srivastava M."/>
            <person name="Simakov O."/>
            <person name="Chapman J."/>
            <person name="Fahey B."/>
            <person name="Gauthier M.E."/>
            <person name="Mitros T."/>
            <person name="Richards G.S."/>
            <person name="Conaco C."/>
            <person name="Dacre M."/>
            <person name="Hellsten U."/>
            <person name="Larroux C."/>
            <person name="Putnam N.H."/>
            <person name="Stanke M."/>
            <person name="Adamska M."/>
            <person name="Darling A."/>
            <person name="Degnan S.M."/>
            <person name="Oakley T.H."/>
            <person name="Plachetzki D.C."/>
            <person name="Zhai Y."/>
            <person name="Adamski M."/>
            <person name="Calcino A."/>
            <person name="Cummins S.F."/>
            <person name="Goodstein D.M."/>
            <person name="Harris C."/>
            <person name="Jackson D.J."/>
            <person name="Leys S.P."/>
            <person name="Shu S."/>
            <person name="Woodcroft B.J."/>
            <person name="Vervoort M."/>
            <person name="Kosik K.S."/>
            <person name="Manning G."/>
            <person name="Degnan B.M."/>
            <person name="Rokhsar D.S."/>
        </authorList>
    </citation>
    <scope>NUCLEOTIDE SEQUENCE [LARGE SCALE GENOMIC DNA]</scope>
</reference>
<comment type="cofactor">
    <cofactor evidence="1">
        <name>L-ascorbate</name>
        <dbReference type="ChEBI" id="CHEBI:38290"/>
    </cofactor>
</comment>
<evidence type="ECO:0000256" key="9">
    <source>
        <dbReference type="ARBA" id="ARBA00022964"/>
    </source>
</evidence>
<dbReference type="SMART" id="SM00702">
    <property type="entry name" value="P4Hc"/>
    <property type="match status" value="1"/>
</dbReference>
<dbReference type="FunFam" id="2.60.120.620:FF:000001">
    <property type="entry name" value="Prolyl 4-hydroxylase subunit alpha 2"/>
    <property type="match status" value="1"/>
</dbReference>
<dbReference type="Gene3D" id="2.60.120.620">
    <property type="entry name" value="q2cbj1_9rhob like domain"/>
    <property type="match status" value="1"/>
</dbReference>
<evidence type="ECO:0000256" key="8">
    <source>
        <dbReference type="ARBA" id="ARBA00022896"/>
    </source>
</evidence>
<dbReference type="FunFam" id="1.25.40.10:FF:000006">
    <property type="entry name" value="Prolyl 4-hydroxylase subunit alpha 2"/>
    <property type="match status" value="1"/>
</dbReference>
<evidence type="ECO:0000256" key="5">
    <source>
        <dbReference type="ARBA" id="ARBA00012269"/>
    </source>
</evidence>
<dbReference type="AlphaFoldDB" id="A0AAN0ITM2"/>
<dbReference type="Pfam" id="PF13640">
    <property type="entry name" value="2OG-FeII_Oxy_3"/>
    <property type="match status" value="1"/>
</dbReference>
<dbReference type="PROSITE" id="PS51471">
    <property type="entry name" value="FE2OG_OXY"/>
    <property type="match status" value="1"/>
</dbReference>
<evidence type="ECO:0000256" key="11">
    <source>
        <dbReference type="ARBA" id="ARBA00023004"/>
    </source>
</evidence>
<keyword evidence="6" id="KW-0479">Metal-binding</keyword>
<dbReference type="PANTHER" id="PTHR10869">
    <property type="entry name" value="PROLYL 4-HYDROXYLASE ALPHA SUBUNIT"/>
    <property type="match status" value="1"/>
</dbReference>
<dbReference type="GO" id="GO:0004656">
    <property type="term" value="F:procollagen-proline 4-dioxygenase activity"/>
    <property type="evidence" value="ECO:0007669"/>
    <property type="project" value="UniProtKB-EC"/>
</dbReference>
<comment type="similarity">
    <text evidence="4">Belongs to the P4HA family.</text>
</comment>
<dbReference type="InterPro" id="IPR044862">
    <property type="entry name" value="Pro_4_hyd_alph_FE2OG_OXY"/>
</dbReference>
<keyword evidence="10" id="KW-0560">Oxidoreductase</keyword>
<evidence type="ECO:0000256" key="1">
    <source>
        <dbReference type="ARBA" id="ARBA00001961"/>
    </source>
</evidence>
<dbReference type="GO" id="GO:0005788">
    <property type="term" value="C:endoplasmic reticulum lumen"/>
    <property type="evidence" value="ECO:0007669"/>
    <property type="project" value="UniProtKB-SubCell"/>
</dbReference>
<feature type="chain" id="PRO_5042931405" description="procollagen-proline 4-dioxygenase" evidence="13">
    <location>
        <begin position="25"/>
        <end position="526"/>
    </location>
</feature>
<evidence type="ECO:0000256" key="3">
    <source>
        <dbReference type="ARBA" id="ARBA00004319"/>
    </source>
</evidence>
<evidence type="ECO:0000313" key="15">
    <source>
        <dbReference type="EnsemblMetazoa" id="XP_011409601.1"/>
    </source>
</evidence>
<dbReference type="EC" id="1.14.11.2" evidence="5"/>
<dbReference type="EnsemblMetazoa" id="XM_011411299.2">
    <property type="protein sequence ID" value="XP_011409601.1"/>
    <property type="gene ID" value="LOC100634548"/>
</dbReference>
<dbReference type="InterPro" id="IPR006620">
    <property type="entry name" value="Pro_4_hyd_alph"/>
</dbReference>
<evidence type="ECO:0000256" key="2">
    <source>
        <dbReference type="ARBA" id="ARBA00002035"/>
    </source>
</evidence>
<dbReference type="Pfam" id="PF08336">
    <property type="entry name" value="P4Ha_N"/>
    <property type="match status" value="1"/>
</dbReference>
<keyword evidence="8" id="KW-0847">Vitamin C</keyword>
<dbReference type="SUPFAM" id="SSF48452">
    <property type="entry name" value="TPR-like"/>
    <property type="match status" value="1"/>
</dbReference>
<dbReference type="PANTHER" id="PTHR10869:SF244">
    <property type="entry name" value="PROLYL 4-HYDROXYLASE SUBUNIT ALPHA-2"/>
    <property type="match status" value="1"/>
</dbReference>
<keyword evidence="16" id="KW-1185">Reference proteome</keyword>
<proteinExistence type="inferred from homology"/>
<sequence length="526" mass="59983">MRVPATILFSFILLGTDLLSSTRGEMFTALIHMEGLQDIERNLLSQLHNYIAKEKEKLKVLESFAKRVEGALDTMGGDIAQHLHDPVNAFQLTNRFTNGWMKMHEIVYSDNGQDFMANISVNRHSFPTEEDYSGAMTALRRLQDTYRLKPTNIAQGKLSDKGLPMSSFDCYTIGKKAYNEKNWRHTRDWMLAALERFDEEGGDPTGTVDIPSIYDHLSFAEYSLGNIKKASQYTRELLQHDPSHERAISNREYFNRVSREEPDKFVDHEGVLDDESEHAVYEKLCREPAPIPSHLHKKLICYYFNNKRNPRLILSPIKTEVAFVKPKIYIFYDIVTDREIERLKELANPKMHRATARNAATGQFEPADYRISKSGWLSGSDDPLGYVDRIDQRIEDVTGLTMSTAEQLQVVNYGIGGQYEPHYDFARTGEDTFTSLGSGNRISTLLIYMSDVEKGGATVFPGVGARLVPIKRAAAYWWNLKRSGDGDYSTRHAGCPVLVGSKWVCNKWIHERGQEFRRPCGLSRDV</sequence>
<comment type="subcellular location">
    <subcellularLocation>
        <location evidence="3">Endoplasmic reticulum lumen</location>
    </subcellularLocation>
</comment>
<dbReference type="GO" id="GO:0005506">
    <property type="term" value="F:iron ion binding"/>
    <property type="evidence" value="ECO:0007669"/>
    <property type="project" value="InterPro"/>
</dbReference>
<comment type="function">
    <text evidence="2">Catalyzes the post-translational formation of 4-hydroxyproline in -Xaa-Pro-Gly- sequences in collagens and other proteins.</text>
</comment>
<keyword evidence="13" id="KW-0732">Signal</keyword>
<dbReference type="Proteomes" id="UP000007879">
    <property type="component" value="Unassembled WGS sequence"/>
</dbReference>
<dbReference type="InterPro" id="IPR059068">
    <property type="entry name" value="TPR_P4H"/>
</dbReference>
<name>A0AAN0ITM2_AMPQE</name>
<gene>
    <name evidence="15" type="primary">100634548</name>
</gene>
<accession>A0AAN0ITM2</accession>
<dbReference type="InterPro" id="IPR013547">
    <property type="entry name" value="P4H_N"/>
</dbReference>
<dbReference type="InterPro" id="IPR005123">
    <property type="entry name" value="Oxoglu/Fe-dep_dioxygenase_dom"/>
</dbReference>
<keyword evidence="11" id="KW-0408">Iron</keyword>
<evidence type="ECO:0000313" key="16">
    <source>
        <dbReference type="Proteomes" id="UP000007879"/>
    </source>
</evidence>
<keyword evidence="7" id="KW-0256">Endoplasmic reticulum</keyword>
<evidence type="ECO:0000256" key="4">
    <source>
        <dbReference type="ARBA" id="ARBA00006511"/>
    </source>
</evidence>
<dbReference type="GO" id="GO:0031418">
    <property type="term" value="F:L-ascorbic acid binding"/>
    <property type="evidence" value="ECO:0007669"/>
    <property type="project" value="UniProtKB-KW"/>
</dbReference>
<evidence type="ECO:0000256" key="6">
    <source>
        <dbReference type="ARBA" id="ARBA00022723"/>
    </source>
</evidence>
<dbReference type="InterPro" id="IPR045054">
    <property type="entry name" value="P4HA-like"/>
</dbReference>
<keyword evidence="9" id="KW-0223">Dioxygenase</keyword>
<dbReference type="Gene3D" id="6.10.140.1460">
    <property type="match status" value="1"/>
</dbReference>
<evidence type="ECO:0000256" key="12">
    <source>
        <dbReference type="ARBA" id="ARBA00023180"/>
    </source>
</evidence>
<dbReference type="Gene3D" id="1.25.40.10">
    <property type="entry name" value="Tetratricopeptide repeat domain"/>
    <property type="match status" value="1"/>
</dbReference>
<evidence type="ECO:0000256" key="10">
    <source>
        <dbReference type="ARBA" id="ARBA00023002"/>
    </source>
</evidence>
<dbReference type="Pfam" id="PF23558">
    <property type="entry name" value="TPR_P4H"/>
    <property type="match status" value="1"/>
</dbReference>
<feature type="signal peptide" evidence="13">
    <location>
        <begin position="1"/>
        <end position="24"/>
    </location>
</feature>
<dbReference type="KEGG" id="aqu:100634548"/>
<reference evidence="15" key="2">
    <citation type="submission" date="2024-06" db="UniProtKB">
        <authorList>
            <consortium name="EnsemblMetazoa"/>
        </authorList>
    </citation>
    <scope>IDENTIFICATION</scope>
</reference>
<protein>
    <recommendedName>
        <fullName evidence="5">procollagen-proline 4-dioxygenase</fullName>
        <ecNumber evidence="5">1.14.11.2</ecNumber>
    </recommendedName>
</protein>